<evidence type="ECO:0000313" key="1">
    <source>
        <dbReference type="EMBL" id="QNP60724.1"/>
    </source>
</evidence>
<proteinExistence type="predicted"/>
<sequence>MFELLLCFAGWSGIALGLDRHHEDAWTSEGGARRLRLLRRAGGALLVLSLLLAVGRPGPLTVPLSVTWWSVALSVAALGTTAMATWLPRRLPTLALLAFVAALALWP</sequence>
<protein>
    <submittedName>
        <fullName evidence="1">DUF3325 domain-containing protein</fullName>
    </submittedName>
</protein>
<accession>A0A7H0HJK8</accession>
<organism evidence="1 2">
    <name type="scientific">Paenacidovorax monticola</name>
    <dbReference type="NCBI Taxonomy" id="1926868"/>
    <lineage>
        <taxon>Bacteria</taxon>
        <taxon>Pseudomonadati</taxon>
        <taxon>Pseudomonadota</taxon>
        <taxon>Betaproteobacteria</taxon>
        <taxon>Burkholderiales</taxon>
        <taxon>Comamonadaceae</taxon>
        <taxon>Paenacidovorax</taxon>
    </lineage>
</organism>
<name>A0A7H0HJK8_9BURK</name>
<gene>
    <name evidence="1" type="ORF">H9L24_08090</name>
</gene>
<dbReference type="InterPro" id="IPR021762">
    <property type="entry name" value="DUF3325"/>
</dbReference>
<dbReference type="AlphaFoldDB" id="A0A7H0HJK8"/>
<dbReference type="Proteomes" id="UP000516057">
    <property type="component" value="Chromosome"/>
</dbReference>
<dbReference type="Pfam" id="PF11804">
    <property type="entry name" value="DUF3325"/>
    <property type="match status" value="1"/>
</dbReference>
<keyword evidence="2" id="KW-1185">Reference proteome</keyword>
<dbReference type="EMBL" id="CP060790">
    <property type="protein sequence ID" value="QNP60724.1"/>
    <property type="molecule type" value="Genomic_DNA"/>
</dbReference>
<dbReference type="KEGG" id="amon:H9L24_08090"/>
<dbReference type="RefSeq" id="WP_187737704.1">
    <property type="nucleotide sequence ID" value="NZ_CP060790.1"/>
</dbReference>
<reference evidence="1 2" key="1">
    <citation type="submission" date="2020-08" db="EMBL/GenBank/DDBJ databases">
        <title>Genome sequence of Acidovorax monticola KACC 19171T.</title>
        <authorList>
            <person name="Hyun D.-W."/>
            <person name="Bae J.-W."/>
        </authorList>
    </citation>
    <scope>NUCLEOTIDE SEQUENCE [LARGE SCALE GENOMIC DNA]</scope>
    <source>
        <strain evidence="1 2">KACC 19171</strain>
    </source>
</reference>
<evidence type="ECO:0000313" key="2">
    <source>
        <dbReference type="Proteomes" id="UP000516057"/>
    </source>
</evidence>